<protein>
    <submittedName>
        <fullName evidence="1">Uncharacterized protein</fullName>
    </submittedName>
</protein>
<dbReference type="KEGG" id="poc:NCTC13071_00612"/>
<evidence type="ECO:0000313" key="2">
    <source>
        <dbReference type="Proteomes" id="UP000274578"/>
    </source>
</evidence>
<name>A0A448L3S2_9BACT</name>
<dbReference type="Proteomes" id="UP000274578">
    <property type="component" value="Chromosome 1"/>
</dbReference>
<gene>
    <name evidence="1" type="ORF">NCTC13071_00612</name>
</gene>
<sequence length="78" mass="8409">MQLLLPCSVCKYVVGEPLKGVQGTGSYPLPPHGLHLRMRHTASASPFSGPCFMRACRAYSEHVGVKRHDGGVKGEITC</sequence>
<organism evidence="1 2">
    <name type="scientific">Segatella oris</name>
    <dbReference type="NCBI Taxonomy" id="28135"/>
    <lineage>
        <taxon>Bacteria</taxon>
        <taxon>Pseudomonadati</taxon>
        <taxon>Bacteroidota</taxon>
        <taxon>Bacteroidia</taxon>
        <taxon>Bacteroidales</taxon>
        <taxon>Prevotellaceae</taxon>
        <taxon>Segatella</taxon>
    </lineage>
</organism>
<dbReference type="EMBL" id="LR134384">
    <property type="protein sequence ID" value="VEH14634.1"/>
    <property type="molecule type" value="Genomic_DNA"/>
</dbReference>
<accession>A0A448L3S2</accession>
<proteinExistence type="predicted"/>
<reference evidence="1 2" key="1">
    <citation type="submission" date="2018-12" db="EMBL/GenBank/DDBJ databases">
        <authorList>
            <consortium name="Pathogen Informatics"/>
        </authorList>
    </citation>
    <scope>NUCLEOTIDE SEQUENCE [LARGE SCALE GENOMIC DNA]</scope>
    <source>
        <strain evidence="1 2">NCTC13071</strain>
    </source>
</reference>
<evidence type="ECO:0000313" key="1">
    <source>
        <dbReference type="EMBL" id="VEH14634.1"/>
    </source>
</evidence>
<dbReference type="AlphaFoldDB" id="A0A448L3S2"/>